<comment type="caution">
    <text evidence="1">The sequence shown here is derived from an EMBL/GenBank/DDBJ whole genome shotgun (WGS) entry which is preliminary data.</text>
</comment>
<dbReference type="AlphaFoldDB" id="A0A8X6U880"/>
<evidence type="ECO:0000313" key="1">
    <source>
        <dbReference type="EMBL" id="GFT84481.1"/>
    </source>
</evidence>
<sequence>MSGVNGTSVGEKKNPYQKTVFCNSDLLLLHPPLIWELITKIIISFFLRIPCAIKPLGSYEVWVVPLPPKLNEEWQATERMSSQGQPGAISTS</sequence>
<accession>A0A8X6U880</accession>
<reference evidence="1" key="1">
    <citation type="submission" date="2020-08" db="EMBL/GenBank/DDBJ databases">
        <title>Multicomponent nature underlies the extraordinary mechanical properties of spider dragline silk.</title>
        <authorList>
            <person name="Kono N."/>
            <person name="Nakamura H."/>
            <person name="Mori M."/>
            <person name="Yoshida Y."/>
            <person name="Ohtoshi R."/>
            <person name="Malay A.D."/>
            <person name="Moran D.A.P."/>
            <person name="Tomita M."/>
            <person name="Numata K."/>
            <person name="Arakawa K."/>
        </authorList>
    </citation>
    <scope>NUCLEOTIDE SEQUENCE</scope>
</reference>
<organism evidence="1 2">
    <name type="scientific">Nephila pilipes</name>
    <name type="common">Giant wood spider</name>
    <name type="synonym">Nephila maculata</name>
    <dbReference type="NCBI Taxonomy" id="299642"/>
    <lineage>
        <taxon>Eukaryota</taxon>
        <taxon>Metazoa</taxon>
        <taxon>Ecdysozoa</taxon>
        <taxon>Arthropoda</taxon>
        <taxon>Chelicerata</taxon>
        <taxon>Arachnida</taxon>
        <taxon>Araneae</taxon>
        <taxon>Araneomorphae</taxon>
        <taxon>Entelegynae</taxon>
        <taxon>Araneoidea</taxon>
        <taxon>Nephilidae</taxon>
        <taxon>Nephila</taxon>
    </lineage>
</organism>
<dbReference type="OrthoDB" id="10315318at2759"/>
<evidence type="ECO:0000313" key="2">
    <source>
        <dbReference type="Proteomes" id="UP000887013"/>
    </source>
</evidence>
<gene>
    <name evidence="1" type="ORF">NPIL_496281</name>
</gene>
<name>A0A8X6U880_NEPPI</name>
<protein>
    <submittedName>
        <fullName evidence="1">Uncharacterized protein</fullName>
    </submittedName>
</protein>
<dbReference type="Proteomes" id="UP000887013">
    <property type="component" value="Unassembled WGS sequence"/>
</dbReference>
<dbReference type="EMBL" id="BMAW01119405">
    <property type="protein sequence ID" value="GFT84481.1"/>
    <property type="molecule type" value="Genomic_DNA"/>
</dbReference>
<proteinExistence type="predicted"/>
<keyword evidence="2" id="KW-1185">Reference proteome</keyword>